<evidence type="ECO:0000313" key="7">
    <source>
        <dbReference type="Proteomes" id="UP001238540"/>
    </source>
</evidence>
<dbReference type="Proteomes" id="UP001238540">
    <property type="component" value="Unassembled WGS sequence"/>
</dbReference>
<keyword evidence="3" id="KW-0238">DNA-binding</keyword>
<keyword evidence="7" id="KW-1185">Reference proteome</keyword>
<keyword evidence="4" id="KW-0804">Transcription</keyword>
<protein>
    <submittedName>
        <fullName evidence="6">LysR substrate-binding domain-containing protein</fullName>
    </submittedName>
</protein>
<dbReference type="InterPro" id="IPR005119">
    <property type="entry name" value="LysR_subst-bd"/>
</dbReference>
<gene>
    <name evidence="6" type="ORF">QWZ16_20855</name>
</gene>
<dbReference type="Pfam" id="PF03466">
    <property type="entry name" value="LysR_substrate"/>
    <property type="match status" value="1"/>
</dbReference>
<evidence type="ECO:0000256" key="4">
    <source>
        <dbReference type="ARBA" id="ARBA00023163"/>
    </source>
</evidence>
<dbReference type="EMBL" id="JAUFQC010000027">
    <property type="protein sequence ID" value="MDN3612046.1"/>
    <property type="molecule type" value="Genomic_DNA"/>
</dbReference>
<dbReference type="SUPFAM" id="SSF53850">
    <property type="entry name" value="Periplasmic binding protein-like II"/>
    <property type="match status" value="1"/>
</dbReference>
<dbReference type="InterPro" id="IPR036388">
    <property type="entry name" value="WH-like_DNA-bd_sf"/>
</dbReference>
<sequence length="301" mass="34788">MDLNLLKTFDMVMKTRSVNQAANALGISAPAISQSLNRLRDQYQDPLFIRQGRGITPTTVAIELYAEIQAPLQLLLNGSRSRQLFEPDSSRRTFHLSSHKDLDLMIVPPLVTYRDRYAPNVRLNADKEHSDESHRQTDLRMRRADLIITTVPLDEHGYHNQSLFDVPLVMVCRKDHPRIHGEINPQQFFNERHLLWGTKRLNQDIVDSLAVEPQPSRDIAYRTDSICNAIMMAAQTDWICVTSEWHAAMLGQNVQILPMPFELSRLPVYMTWHHSQQSDSGHQWLKSAVLESTNRYRINRE</sequence>
<dbReference type="CDD" id="cd08466">
    <property type="entry name" value="PBP2_LeuO"/>
    <property type="match status" value="1"/>
</dbReference>
<dbReference type="InterPro" id="IPR050389">
    <property type="entry name" value="LysR-type_TF"/>
</dbReference>
<feature type="domain" description="HTH lysR-type" evidence="5">
    <location>
        <begin position="1"/>
        <end position="58"/>
    </location>
</feature>
<dbReference type="PANTHER" id="PTHR30118">
    <property type="entry name" value="HTH-TYPE TRANSCRIPTIONAL REGULATOR LEUO-RELATED"/>
    <property type="match status" value="1"/>
</dbReference>
<comment type="caution">
    <text evidence="6">The sequence shown here is derived from an EMBL/GenBank/DDBJ whole genome shotgun (WGS) entry which is preliminary data.</text>
</comment>
<dbReference type="Gene3D" id="1.10.10.10">
    <property type="entry name" value="Winged helix-like DNA-binding domain superfamily/Winged helix DNA-binding domain"/>
    <property type="match status" value="1"/>
</dbReference>
<dbReference type="PANTHER" id="PTHR30118:SF6">
    <property type="entry name" value="HTH-TYPE TRANSCRIPTIONAL REGULATOR LEUO"/>
    <property type="match status" value="1"/>
</dbReference>
<dbReference type="RefSeq" id="WP_076589588.1">
    <property type="nucleotide sequence ID" value="NZ_JABEYA020000004.1"/>
</dbReference>
<reference evidence="7" key="1">
    <citation type="journal article" date="2019" name="Int. J. Syst. Evol. Microbiol.">
        <title>The Global Catalogue of Microorganisms (GCM) 10K type strain sequencing project: providing services to taxonomists for standard genome sequencing and annotation.</title>
        <authorList>
            <consortium name="The Broad Institute Genomics Platform"/>
            <consortium name="The Broad Institute Genome Sequencing Center for Infectious Disease"/>
            <person name="Wu L."/>
            <person name="Ma J."/>
        </authorList>
    </citation>
    <scope>NUCLEOTIDE SEQUENCE [LARGE SCALE GENOMIC DNA]</scope>
    <source>
        <strain evidence="7">CECT 7398</strain>
    </source>
</reference>
<dbReference type="PROSITE" id="PS50931">
    <property type="entry name" value="HTH_LYSR"/>
    <property type="match status" value="1"/>
</dbReference>
<accession>A0ABT8BYA7</accession>
<dbReference type="SUPFAM" id="SSF46785">
    <property type="entry name" value="Winged helix' DNA-binding domain"/>
    <property type="match status" value="1"/>
</dbReference>
<evidence type="ECO:0000256" key="3">
    <source>
        <dbReference type="ARBA" id="ARBA00023125"/>
    </source>
</evidence>
<comment type="similarity">
    <text evidence="1">Belongs to the LysR transcriptional regulatory family.</text>
</comment>
<evidence type="ECO:0000256" key="2">
    <source>
        <dbReference type="ARBA" id="ARBA00023015"/>
    </source>
</evidence>
<evidence type="ECO:0000259" key="5">
    <source>
        <dbReference type="PROSITE" id="PS50931"/>
    </source>
</evidence>
<keyword evidence="2" id="KW-0805">Transcription regulation</keyword>
<proteinExistence type="inferred from homology"/>
<name>A0ABT8BYA7_9VIBR</name>
<dbReference type="InterPro" id="IPR000847">
    <property type="entry name" value="LysR_HTH_N"/>
</dbReference>
<dbReference type="Pfam" id="PF00126">
    <property type="entry name" value="HTH_1"/>
    <property type="match status" value="1"/>
</dbReference>
<evidence type="ECO:0000256" key="1">
    <source>
        <dbReference type="ARBA" id="ARBA00009437"/>
    </source>
</evidence>
<dbReference type="Gene3D" id="3.40.190.10">
    <property type="entry name" value="Periplasmic binding protein-like II"/>
    <property type="match status" value="2"/>
</dbReference>
<evidence type="ECO:0000313" key="6">
    <source>
        <dbReference type="EMBL" id="MDN3612046.1"/>
    </source>
</evidence>
<organism evidence="6 7">
    <name type="scientific">Vibrio ostreicida</name>
    <dbReference type="NCBI Taxonomy" id="526588"/>
    <lineage>
        <taxon>Bacteria</taxon>
        <taxon>Pseudomonadati</taxon>
        <taxon>Pseudomonadota</taxon>
        <taxon>Gammaproteobacteria</taxon>
        <taxon>Vibrionales</taxon>
        <taxon>Vibrionaceae</taxon>
        <taxon>Vibrio</taxon>
    </lineage>
</organism>
<dbReference type="InterPro" id="IPR036390">
    <property type="entry name" value="WH_DNA-bd_sf"/>
</dbReference>